<dbReference type="CDD" id="cd22903">
    <property type="entry name" value="NI9M"/>
    <property type="match status" value="1"/>
</dbReference>
<protein>
    <recommendedName>
        <fullName evidence="4">NADH-ubiquinone oxidoreductase 9.5 kDa subunit</fullName>
    </recommendedName>
</protein>
<keyword evidence="1" id="KW-0472">Membrane</keyword>
<keyword evidence="1" id="KW-1133">Transmembrane helix</keyword>
<comment type="caution">
    <text evidence="2">The sequence shown here is derived from an EMBL/GenBank/DDBJ whole genome shotgun (WGS) entry which is preliminary data.</text>
</comment>
<accession>A0A8H7VZT6</accession>
<dbReference type="PANTHER" id="PTHR38488:SF1">
    <property type="entry name" value="OXIDOREDUCTASE 9.5 KDA SUBUNIT, PUTATIVE (AFU_ORTHOLOGUE AFUA_5G08980)-RELATED"/>
    <property type="match status" value="1"/>
</dbReference>
<keyword evidence="3" id="KW-1185">Reference proteome</keyword>
<dbReference type="Proteomes" id="UP000613177">
    <property type="component" value="Unassembled WGS sequence"/>
</dbReference>
<dbReference type="InterPro" id="IPR039961">
    <property type="entry name" value="Nuo9.5"/>
</dbReference>
<dbReference type="PANTHER" id="PTHR38488">
    <property type="entry name" value="OXIDOREDUCTASE 9.5 KDA SUBUNIT, PUTATIVE (AFU_ORTHOLOGUE AFUA_5G08980)-RELATED"/>
    <property type="match status" value="1"/>
</dbReference>
<dbReference type="OrthoDB" id="2093409at2759"/>
<gene>
    <name evidence="2" type="ORF">INT48_007634</name>
</gene>
<dbReference type="EMBL" id="JAEPRE010000086">
    <property type="protein sequence ID" value="KAG2233214.1"/>
    <property type="molecule type" value="Genomic_DNA"/>
</dbReference>
<reference evidence="2" key="1">
    <citation type="submission" date="2021-01" db="EMBL/GenBank/DDBJ databases">
        <title>Metabolic potential, ecology and presence of endohyphal bacteria is reflected in genomic diversity of Mucoromycotina.</title>
        <authorList>
            <person name="Muszewska A."/>
            <person name="Okrasinska A."/>
            <person name="Steczkiewicz K."/>
            <person name="Drgas O."/>
            <person name="Orlowska M."/>
            <person name="Perlinska-Lenart U."/>
            <person name="Aleksandrzak-Piekarczyk T."/>
            <person name="Szatraj K."/>
            <person name="Zielenkiewicz U."/>
            <person name="Pilsyk S."/>
            <person name="Malc E."/>
            <person name="Mieczkowski P."/>
            <person name="Kruszewska J.S."/>
            <person name="Biernat P."/>
            <person name="Pawlowska J."/>
        </authorList>
    </citation>
    <scope>NUCLEOTIDE SEQUENCE</scope>
    <source>
        <strain evidence="2">WA0000018081</strain>
    </source>
</reference>
<evidence type="ECO:0000313" key="2">
    <source>
        <dbReference type="EMBL" id="KAG2233214.1"/>
    </source>
</evidence>
<evidence type="ECO:0000313" key="3">
    <source>
        <dbReference type="Proteomes" id="UP000613177"/>
    </source>
</evidence>
<proteinExistence type="predicted"/>
<feature type="transmembrane region" description="Helical" evidence="1">
    <location>
        <begin position="15"/>
        <end position="33"/>
    </location>
</feature>
<name>A0A8H7VZT6_9FUNG</name>
<dbReference type="AlphaFoldDB" id="A0A8H7VZT6"/>
<evidence type="ECO:0008006" key="4">
    <source>
        <dbReference type="Google" id="ProtNLM"/>
    </source>
</evidence>
<sequence>MFTAFKRFALEKPTIAWSLVIGSIGPVLVFTVPKFRREYLGFKGVEHIPMTYPLPNRARTATSGYEDSA</sequence>
<keyword evidence="1" id="KW-0812">Transmembrane</keyword>
<organism evidence="2 3">
    <name type="scientific">Thamnidium elegans</name>
    <dbReference type="NCBI Taxonomy" id="101142"/>
    <lineage>
        <taxon>Eukaryota</taxon>
        <taxon>Fungi</taxon>
        <taxon>Fungi incertae sedis</taxon>
        <taxon>Mucoromycota</taxon>
        <taxon>Mucoromycotina</taxon>
        <taxon>Mucoromycetes</taxon>
        <taxon>Mucorales</taxon>
        <taxon>Mucorineae</taxon>
        <taxon>Mucoraceae</taxon>
        <taxon>Thamnidium</taxon>
    </lineage>
</organism>
<evidence type="ECO:0000256" key="1">
    <source>
        <dbReference type="SAM" id="Phobius"/>
    </source>
</evidence>